<dbReference type="PANTHER" id="PTHR11510">
    <property type="entry name" value="MYO-INOSITOL-1 PHOSPHATE SYNTHASE"/>
    <property type="match status" value="1"/>
</dbReference>
<dbReference type="GO" id="GO:0004512">
    <property type="term" value="F:inositol-3-phosphate synthase activity"/>
    <property type="evidence" value="ECO:0007669"/>
    <property type="project" value="InterPro"/>
</dbReference>
<protein>
    <recommendedName>
        <fullName evidence="2">Myo-inositol-1-phosphate synthase GAPDH-like domain-containing protein</fullName>
    </recommendedName>
</protein>
<dbReference type="GO" id="GO:0006021">
    <property type="term" value="P:inositol biosynthetic process"/>
    <property type="evidence" value="ECO:0007669"/>
    <property type="project" value="InterPro"/>
</dbReference>
<dbReference type="OrthoDB" id="729130at2"/>
<evidence type="ECO:0000313" key="3">
    <source>
        <dbReference type="EMBL" id="AUB82111.1"/>
    </source>
</evidence>
<proteinExistence type="inferred from homology"/>
<dbReference type="Pfam" id="PF01658">
    <property type="entry name" value="Inos-1-P_synth"/>
    <property type="match status" value="1"/>
</dbReference>
<keyword evidence="4" id="KW-1185">Reference proteome</keyword>
<dbReference type="RefSeq" id="WP_100919858.1">
    <property type="nucleotide sequence ID" value="NZ_CP020370.1"/>
</dbReference>
<dbReference type="SUPFAM" id="SSF55347">
    <property type="entry name" value="Glyceraldehyde-3-phosphate dehydrogenase-like, C-terminal domain"/>
    <property type="match status" value="1"/>
</dbReference>
<dbReference type="KEGG" id="tsy:THSYN_14910"/>
<dbReference type="AlphaFoldDB" id="A0A2K8UAM0"/>
<gene>
    <name evidence="3" type="ORF">THSYN_14910</name>
</gene>
<dbReference type="PIRSF" id="PIRSF015578">
    <property type="entry name" value="Myoinos-ppht_syn"/>
    <property type="match status" value="1"/>
</dbReference>
<dbReference type="EMBL" id="CP020370">
    <property type="protein sequence ID" value="AUB82111.1"/>
    <property type="molecule type" value="Genomic_DNA"/>
</dbReference>
<dbReference type="InterPro" id="IPR013021">
    <property type="entry name" value="Myo-inos-1-P_Synthase_GAPDH"/>
</dbReference>
<dbReference type="GO" id="GO:0008654">
    <property type="term" value="P:phospholipid biosynthetic process"/>
    <property type="evidence" value="ECO:0007669"/>
    <property type="project" value="InterPro"/>
</dbReference>
<evidence type="ECO:0000259" key="2">
    <source>
        <dbReference type="Pfam" id="PF01658"/>
    </source>
</evidence>
<feature type="domain" description="Myo-inositol-1-phosphate synthase GAPDH-like" evidence="2">
    <location>
        <begin position="233"/>
        <end position="337"/>
    </location>
</feature>
<dbReference type="Proteomes" id="UP000232638">
    <property type="component" value="Chromosome"/>
</dbReference>
<dbReference type="Gene3D" id="3.30.360.10">
    <property type="entry name" value="Dihydrodipicolinate Reductase, domain 2"/>
    <property type="match status" value="1"/>
</dbReference>
<dbReference type="InterPro" id="IPR036291">
    <property type="entry name" value="NAD(P)-bd_dom_sf"/>
</dbReference>
<organism evidence="3 4">
    <name type="scientific">Candidatus Thiodictyon syntrophicum</name>
    <dbReference type="NCBI Taxonomy" id="1166950"/>
    <lineage>
        <taxon>Bacteria</taxon>
        <taxon>Pseudomonadati</taxon>
        <taxon>Pseudomonadota</taxon>
        <taxon>Gammaproteobacteria</taxon>
        <taxon>Chromatiales</taxon>
        <taxon>Chromatiaceae</taxon>
        <taxon>Thiodictyon</taxon>
    </lineage>
</organism>
<reference evidence="3 4" key="1">
    <citation type="submission" date="2017-03" db="EMBL/GenBank/DDBJ databases">
        <title>Complete genome sequence of Candidatus 'Thiodictyon syntrophicum' sp. nov. strain Cad16T, a photolithoautotroph purple sulfur bacterium isolated from an alpine meromictic lake.</title>
        <authorList>
            <person name="Luedin S.M."/>
            <person name="Pothier J.F."/>
            <person name="Danza F."/>
            <person name="Storelli N."/>
            <person name="Wittwer M."/>
            <person name="Tonolla M."/>
        </authorList>
    </citation>
    <scope>NUCLEOTIDE SEQUENCE [LARGE SCALE GENOMIC DNA]</scope>
    <source>
        <strain evidence="3 4">Cad16T</strain>
    </source>
</reference>
<dbReference type="Pfam" id="PF07994">
    <property type="entry name" value="NAD_binding_5"/>
    <property type="match status" value="1"/>
</dbReference>
<evidence type="ECO:0000313" key="4">
    <source>
        <dbReference type="Proteomes" id="UP000232638"/>
    </source>
</evidence>
<sequence>MTPTEAAPIGVWIIGARGDIAATLMVGARALTRALVSDTGLITARAPLARLPLAAPAALRFGGIDTGTRRLTEAALSLYRVSRTISRETLDAVSADLDAIDEDIALGSDMAWDPGEPDAALPPLDLLVERLRGHLRGFRQRHDLSRVVVVNLMSCLPGPAPSPLRDDLAGLERMIADDRKDLMSPAACYAWAAISEGCPYINFTPNAGCDWGGIGALAAARQVPFYGDDGKTGETLLKTALAHLFAYRNLQVLSWEGVNLLGNNDGRALADPRNRAAKLGNKERVLTDILGYAPHAGVTINYVPSLGDWKTAWDLIHFTGFLDVPMTMQFTWQGCDSILAAPLVLDLVRLADLAQRRGESGPMTHLAGFFKNPLGVREMDFHRQFEALLGYAEACLTDLGQADAR</sequence>
<accession>A0A2K8UAM0</accession>
<comment type="similarity">
    <text evidence="1">Belongs to the myo-inositol 1-phosphate synthase family.</text>
</comment>
<dbReference type="Gene3D" id="3.40.50.720">
    <property type="entry name" value="NAD(P)-binding Rossmann-like Domain"/>
    <property type="match status" value="1"/>
</dbReference>
<dbReference type="SUPFAM" id="SSF51735">
    <property type="entry name" value="NAD(P)-binding Rossmann-fold domains"/>
    <property type="match status" value="1"/>
</dbReference>
<name>A0A2K8UAM0_9GAMM</name>
<dbReference type="InterPro" id="IPR002587">
    <property type="entry name" value="Myo-inos-1-P_Synthase"/>
</dbReference>
<evidence type="ECO:0000256" key="1">
    <source>
        <dbReference type="ARBA" id="ARBA00010813"/>
    </source>
</evidence>